<gene>
    <name evidence="3" type="ORF">GALMADRAFT_244802</name>
</gene>
<accession>A0A067T9M8</accession>
<dbReference type="OrthoDB" id="3067648at2759"/>
<dbReference type="EMBL" id="KL142374">
    <property type="protein sequence ID" value="KDR79052.1"/>
    <property type="molecule type" value="Genomic_DNA"/>
</dbReference>
<evidence type="ECO:0000313" key="4">
    <source>
        <dbReference type="Proteomes" id="UP000027222"/>
    </source>
</evidence>
<evidence type="ECO:0000313" key="3">
    <source>
        <dbReference type="EMBL" id="KDR79052.1"/>
    </source>
</evidence>
<dbReference type="HOGENOM" id="CLU_116397_0_0_1"/>
<sequence>MRVVFLAVAALLLLVHAQTITTTNADGQTVVQVVTTILGVATTQVIQTLSPASLPASSASSPSAASAAPAAPTTAAPQLGPVGQPASTTGTPGGPTPYTYTTVVGGVTTSVVDTFTPTSPATLPVSIGSSGTILDYSSWLSVYGPPKSSTSAGVALSPRSALMLLFACLPWSIRALV</sequence>
<feature type="signal peptide" evidence="2">
    <location>
        <begin position="1"/>
        <end position="17"/>
    </location>
</feature>
<reference evidence="4" key="1">
    <citation type="journal article" date="2014" name="Proc. Natl. Acad. Sci. U.S.A.">
        <title>Extensive sampling of basidiomycete genomes demonstrates inadequacy of the white-rot/brown-rot paradigm for wood decay fungi.</title>
        <authorList>
            <person name="Riley R."/>
            <person name="Salamov A.A."/>
            <person name="Brown D.W."/>
            <person name="Nagy L.G."/>
            <person name="Floudas D."/>
            <person name="Held B.W."/>
            <person name="Levasseur A."/>
            <person name="Lombard V."/>
            <person name="Morin E."/>
            <person name="Otillar R."/>
            <person name="Lindquist E.A."/>
            <person name="Sun H."/>
            <person name="LaButti K.M."/>
            <person name="Schmutz J."/>
            <person name="Jabbour D."/>
            <person name="Luo H."/>
            <person name="Baker S.E."/>
            <person name="Pisabarro A.G."/>
            <person name="Walton J.D."/>
            <person name="Blanchette R.A."/>
            <person name="Henrissat B."/>
            <person name="Martin F."/>
            <person name="Cullen D."/>
            <person name="Hibbett D.S."/>
            <person name="Grigoriev I.V."/>
        </authorList>
    </citation>
    <scope>NUCLEOTIDE SEQUENCE [LARGE SCALE GENOMIC DNA]</scope>
    <source>
        <strain evidence="4">CBS 339.88</strain>
    </source>
</reference>
<feature type="chain" id="PRO_5001646603" description="REJ domain-containing protein" evidence="2">
    <location>
        <begin position="18"/>
        <end position="177"/>
    </location>
</feature>
<name>A0A067T9M8_GALM3</name>
<feature type="region of interest" description="Disordered" evidence="1">
    <location>
        <begin position="57"/>
        <end position="97"/>
    </location>
</feature>
<feature type="compositionally biased region" description="Low complexity" evidence="1">
    <location>
        <begin position="57"/>
        <end position="77"/>
    </location>
</feature>
<keyword evidence="2" id="KW-0732">Signal</keyword>
<evidence type="ECO:0000256" key="2">
    <source>
        <dbReference type="SAM" id="SignalP"/>
    </source>
</evidence>
<dbReference type="Proteomes" id="UP000027222">
    <property type="component" value="Unassembled WGS sequence"/>
</dbReference>
<evidence type="ECO:0000256" key="1">
    <source>
        <dbReference type="SAM" id="MobiDB-lite"/>
    </source>
</evidence>
<dbReference type="STRING" id="685588.A0A067T9M8"/>
<evidence type="ECO:0008006" key="5">
    <source>
        <dbReference type="Google" id="ProtNLM"/>
    </source>
</evidence>
<dbReference type="AlphaFoldDB" id="A0A067T9M8"/>
<proteinExistence type="predicted"/>
<keyword evidence="4" id="KW-1185">Reference proteome</keyword>
<organism evidence="3 4">
    <name type="scientific">Galerina marginata (strain CBS 339.88)</name>
    <dbReference type="NCBI Taxonomy" id="685588"/>
    <lineage>
        <taxon>Eukaryota</taxon>
        <taxon>Fungi</taxon>
        <taxon>Dikarya</taxon>
        <taxon>Basidiomycota</taxon>
        <taxon>Agaricomycotina</taxon>
        <taxon>Agaricomycetes</taxon>
        <taxon>Agaricomycetidae</taxon>
        <taxon>Agaricales</taxon>
        <taxon>Agaricineae</taxon>
        <taxon>Strophariaceae</taxon>
        <taxon>Galerina</taxon>
    </lineage>
</organism>
<protein>
    <recommendedName>
        <fullName evidence="5">REJ domain-containing protein</fullName>
    </recommendedName>
</protein>